<comment type="caution">
    <text evidence="10">The sequence shown here is derived from an EMBL/GenBank/DDBJ whole genome shotgun (WGS) entry which is preliminary data.</text>
</comment>
<reference evidence="10 11" key="1">
    <citation type="journal article" date="2019" name="Nat. Plants">
        <title>Stout camphor tree genome fills gaps in understanding of flowering plant genome evolution.</title>
        <authorList>
            <person name="Chaw S.M."/>
            <person name="Liu Y.C."/>
            <person name="Wu Y.W."/>
            <person name="Wang H.Y."/>
            <person name="Lin C.I."/>
            <person name="Wu C.S."/>
            <person name="Ke H.M."/>
            <person name="Chang L.Y."/>
            <person name="Hsu C.Y."/>
            <person name="Yang H.T."/>
            <person name="Sudianto E."/>
            <person name="Hsu M.H."/>
            <person name="Wu K.P."/>
            <person name="Wang L.N."/>
            <person name="Leebens-Mack J.H."/>
            <person name="Tsai I.J."/>
        </authorList>
    </citation>
    <scope>NUCLEOTIDE SEQUENCE [LARGE SCALE GENOMIC DNA]</scope>
    <source>
        <strain evidence="11">cv. Chaw 1501</strain>
        <tissue evidence="10">Young leaves</tissue>
    </source>
</reference>
<evidence type="ECO:0000256" key="4">
    <source>
        <dbReference type="ARBA" id="ARBA00022722"/>
    </source>
</evidence>
<accession>A0A3S3M2B9</accession>
<dbReference type="InterPro" id="IPR045249">
    <property type="entry name" value="HARBI1-like"/>
</dbReference>
<comment type="subcellular location">
    <subcellularLocation>
        <location evidence="2">Nucleus</location>
    </subcellularLocation>
</comment>
<evidence type="ECO:0000256" key="3">
    <source>
        <dbReference type="ARBA" id="ARBA00006958"/>
    </source>
</evidence>
<keyword evidence="4" id="KW-0540">Nuclease</keyword>
<dbReference type="Pfam" id="PF13359">
    <property type="entry name" value="DDE_Tnp_4"/>
    <property type="match status" value="1"/>
</dbReference>
<comment type="cofactor">
    <cofactor evidence="1">
        <name>a divalent metal cation</name>
        <dbReference type="ChEBI" id="CHEBI:60240"/>
    </cofactor>
</comment>
<evidence type="ECO:0000259" key="8">
    <source>
        <dbReference type="Pfam" id="PF13359"/>
    </source>
</evidence>
<evidence type="ECO:0000259" key="9">
    <source>
        <dbReference type="Pfam" id="PF26138"/>
    </source>
</evidence>
<keyword evidence="7" id="KW-0539">Nucleus</keyword>
<feature type="domain" description="DDE Tnp4" evidence="8">
    <location>
        <begin position="252"/>
        <end position="400"/>
    </location>
</feature>
<feature type="domain" description="DUF8040" evidence="9">
    <location>
        <begin position="110"/>
        <end position="204"/>
    </location>
</feature>
<dbReference type="GO" id="GO:0016787">
    <property type="term" value="F:hydrolase activity"/>
    <property type="evidence" value="ECO:0007669"/>
    <property type="project" value="UniProtKB-KW"/>
</dbReference>
<evidence type="ECO:0000313" key="10">
    <source>
        <dbReference type="EMBL" id="RWR71969.1"/>
    </source>
</evidence>
<keyword evidence="5" id="KW-0479">Metal-binding</keyword>
<evidence type="ECO:0000256" key="1">
    <source>
        <dbReference type="ARBA" id="ARBA00001968"/>
    </source>
</evidence>
<keyword evidence="11" id="KW-1185">Reference proteome</keyword>
<sequence>MVSIIKSWAPQKNRAPVFHRKIPRAEYPVMMASPIQMLICTFSSNLSLPKPQLLLPSPNPAGNTLVMGSSEDEEIVVIAAAAVTAAAAAYYYLKHRTKELDDEDDEDADSEPTGRMFVNEVLRGRNSFCRDMFRMDKRLFRKLCDILRGKRLLRDTLEVRIEEQLAIFLLTIGHNERNRVVQERFHHSGETISRHFNKVLNAIVALAPDFFQPPDGATPAEITSKPGKFYPYFENCVGAVGGTHVPAVVGVDERALFRNKEGFLSQNIIAACSFDLQFQYVLAGWEGSSSGQRILNSALTREDSLHIPEGKYYLVDASYTNMLGFLAPYDGVCYHLSEFTSGNEPENANELFNYRHSLLRSTVERTFGALKARFPILKLAPTYSFEKQIKIVIATCVIHNFIRREKKNDWIFQMYDSDTPPQLEDPLVQLDAEASELASQWEGGEIALQIRDKIRDAMWREHKMSS</sequence>
<dbReference type="EMBL" id="QPKB01000001">
    <property type="protein sequence ID" value="RWR71969.1"/>
    <property type="molecule type" value="Genomic_DNA"/>
</dbReference>
<dbReference type="GO" id="GO:0004518">
    <property type="term" value="F:nuclease activity"/>
    <property type="evidence" value="ECO:0007669"/>
    <property type="project" value="UniProtKB-KW"/>
</dbReference>
<dbReference type="OrthoDB" id="1851308at2759"/>
<evidence type="ECO:0000256" key="6">
    <source>
        <dbReference type="ARBA" id="ARBA00022801"/>
    </source>
</evidence>
<dbReference type="AlphaFoldDB" id="A0A3S3M2B9"/>
<gene>
    <name evidence="10" type="ORF">CKAN_00015700</name>
</gene>
<name>A0A3S3M2B9_9MAGN</name>
<organism evidence="10 11">
    <name type="scientific">Cinnamomum micranthum f. kanehirae</name>
    <dbReference type="NCBI Taxonomy" id="337451"/>
    <lineage>
        <taxon>Eukaryota</taxon>
        <taxon>Viridiplantae</taxon>
        <taxon>Streptophyta</taxon>
        <taxon>Embryophyta</taxon>
        <taxon>Tracheophyta</taxon>
        <taxon>Spermatophyta</taxon>
        <taxon>Magnoliopsida</taxon>
        <taxon>Magnoliidae</taxon>
        <taxon>Laurales</taxon>
        <taxon>Lauraceae</taxon>
        <taxon>Cinnamomum</taxon>
    </lineage>
</organism>
<evidence type="ECO:0000256" key="5">
    <source>
        <dbReference type="ARBA" id="ARBA00022723"/>
    </source>
</evidence>
<proteinExistence type="inferred from homology"/>
<dbReference type="Pfam" id="PF26138">
    <property type="entry name" value="DUF8040"/>
    <property type="match status" value="1"/>
</dbReference>
<dbReference type="GO" id="GO:0046872">
    <property type="term" value="F:metal ion binding"/>
    <property type="evidence" value="ECO:0007669"/>
    <property type="project" value="UniProtKB-KW"/>
</dbReference>
<evidence type="ECO:0000256" key="2">
    <source>
        <dbReference type="ARBA" id="ARBA00004123"/>
    </source>
</evidence>
<dbReference type="Proteomes" id="UP000283530">
    <property type="component" value="Unassembled WGS sequence"/>
</dbReference>
<protein>
    <submittedName>
        <fullName evidence="10">Putative nuclease HARBI1 isoform X1</fullName>
    </submittedName>
</protein>
<keyword evidence="6" id="KW-0378">Hydrolase</keyword>
<dbReference type="PANTHER" id="PTHR22930:SF259">
    <property type="entry name" value="OS08G0106900 PROTEIN"/>
    <property type="match status" value="1"/>
</dbReference>
<dbReference type="GO" id="GO:0005634">
    <property type="term" value="C:nucleus"/>
    <property type="evidence" value="ECO:0007669"/>
    <property type="project" value="UniProtKB-SubCell"/>
</dbReference>
<dbReference type="InterPro" id="IPR058353">
    <property type="entry name" value="DUF8040"/>
</dbReference>
<dbReference type="PANTHER" id="PTHR22930">
    <property type="match status" value="1"/>
</dbReference>
<evidence type="ECO:0000256" key="7">
    <source>
        <dbReference type="ARBA" id="ARBA00023242"/>
    </source>
</evidence>
<dbReference type="InterPro" id="IPR027806">
    <property type="entry name" value="HARBI1_dom"/>
</dbReference>
<evidence type="ECO:0000313" key="11">
    <source>
        <dbReference type="Proteomes" id="UP000283530"/>
    </source>
</evidence>
<comment type="similarity">
    <text evidence="3">Belongs to the HARBI1 family.</text>
</comment>